<gene>
    <name evidence="2" type="ORF">AVDCRST_MAG15-1175</name>
</gene>
<reference evidence="2" key="1">
    <citation type="submission" date="2020-02" db="EMBL/GenBank/DDBJ databases">
        <authorList>
            <person name="Meier V. D."/>
        </authorList>
    </citation>
    <scope>NUCLEOTIDE SEQUENCE</scope>
    <source>
        <strain evidence="2">AVDCRST_MAG15</strain>
    </source>
</reference>
<organism evidence="2">
    <name type="scientific">uncultured Rubellimicrobium sp</name>
    <dbReference type="NCBI Taxonomy" id="543078"/>
    <lineage>
        <taxon>Bacteria</taxon>
        <taxon>Pseudomonadati</taxon>
        <taxon>Pseudomonadota</taxon>
        <taxon>Alphaproteobacteria</taxon>
        <taxon>Rhodobacterales</taxon>
        <taxon>Roseobacteraceae</taxon>
        <taxon>Rubellimicrobium</taxon>
        <taxon>environmental samples</taxon>
    </lineage>
</organism>
<name>A0A6J4P284_9RHOB</name>
<dbReference type="AlphaFoldDB" id="A0A6J4P284"/>
<dbReference type="EMBL" id="CADCUU010000163">
    <property type="protein sequence ID" value="CAA9403867.1"/>
    <property type="molecule type" value="Genomic_DNA"/>
</dbReference>
<accession>A0A6J4P284</accession>
<feature type="chain" id="PRO_5026910973" evidence="1">
    <location>
        <begin position="21"/>
        <end position="129"/>
    </location>
</feature>
<proteinExistence type="predicted"/>
<evidence type="ECO:0000256" key="1">
    <source>
        <dbReference type="SAM" id="SignalP"/>
    </source>
</evidence>
<feature type="signal peptide" evidence="1">
    <location>
        <begin position="1"/>
        <end position="20"/>
    </location>
</feature>
<evidence type="ECO:0000313" key="2">
    <source>
        <dbReference type="EMBL" id="CAA9403867.1"/>
    </source>
</evidence>
<keyword evidence="1" id="KW-0732">Signal</keyword>
<sequence>MTLRSSVAALALAAMPALFAESAAAACSTARTGATCIRVIDSVPSAVPSRPSHVVEAAMSSASAASAAVGVGEVLPRGEYSLILNADYYGLPPVSDGWVYMRVGQDAYRVDWQTHEVLERVTENVAANF</sequence>
<protein>
    <submittedName>
        <fullName evidence="2">Uncharacterized protein</fullName>
    </submittedName>
</protein>